<dbReference type="OrthoDB" id="26877at10239"/>
<proteinExistence type="predicted"/>
<dbReference type="EMBL" id="GU339467">
    <property type="protein sequence ID" value="ADB93769.1"/>
    <property type="molecule type" value="Genomic_DNA"/>
</dbReference>
<gene>
    <name evidence="1" type="primary">76</name>
    <name evidence="1" type="ORF">REDROCK_76</name>
</gene>
<name>D3JZD8_9CAUD</name>
<sequence length="52" mass="5778">MDENVYIVVDPDGRKLPYLAFGIDGAIQQHQENDGSEIEGVFVFESPRVGII</sequence>
<dbReference type="RefSeq" id="YP_009101329.1">
    <property type="nucleotide sequence ID" value="NC_025444.1"/>
</dbReference>
<dbReference type="GeneID" id="22111019"/>
<protein>
    <submittedName>
        <fullName evidence="1">Uncharacterized protein</fullName>
    </submittedName>
</protein>
<reference evidence="2" key="1">
    <citation type="submission" date="2009-12" db="EMBL/GenBank/DDBJ databases">
        <authorList>
            <person name="Jacobs-Sera D."/>
            <person name="Zellars M."/>
            <person name="Wells M.E."/>
            <person name="Webb J.L."/>
            <person name="Ware V.C."/>
            <person name="Vazquez E."/>
            <person name="TamarapuParthasarathy P."/>
            <person name="Smith I.A."/>
            <person name="Simon S.E."/>
            <person name="Shaffer C.D."/>
            <person name="Rubin M.R."/>
            <person name="Rosenzweig R.F."/>
            <person name="Rinehart C.A."/>
            <person name="Qin H."/>
            <person name="Pillay I."/>
            <person name="Payne D.E.II."/>
            <person name="Padolina J.M."/>
            <person name="Novick P.A."/>
            <person name="Miller E.S."/>
            <person name="Mayer E.S."/>
            <person name="Marzillier J.Y."/>
            <person name="Mageeney C.M."/>
            <person name="MacGibeny M.A."/>
            <person name="Li W."/>
            <person name="Lee J.Y."/>
            <person name="Kinnersley M.A."/>
            <person name="King-Smith C."/>
            <person name="King R.A."/>
            <person name="Kenna M.A."/>
            <person name="Kearse M.G."/>
            <person name="Johnson B.K."/>
            <person name="Johnson A.A."/>
            <person name="Johnson C.M."/>
            <person name="Hughes L.E."/>
            <person name="Harrison M."/>
            <person name="Guild N.A."/>
            <person name="Gilbert J.L."/>
            <person name="Fillman C.L."/>
            <person name="Felton C.M."/>
            <person name="Dunbar D.A."/>
            <person name="Dennehy J.J."/>
            <person name="DeJong R.J."/>
            <person name="Carson S."/>
            <person name="Burnett S.H."/>
            <person name="Breakwell D.P."/>
            <person name="Berrios J.E."/>
            <person name="Benjamin R.C."/>
            <person name="Anderson J.J."/>
            <person name="Bradley K.W."/>
            <person name="Khaja R."/>
            <person name="Lee E."/>
            <person name="Barker L.P."/>
            <person name="Lewis M.F."/>
            <person name="Jordan T.C."/>
            <person name="Cresawn S.G."/>
            <person name="Grace M.A."/>
            <person name="Pope W.H."/>
            <person name="Ko C."/>
            <person name="Russell D.A."/>
            <person name="Peebles C.L."/>
            <person name="Lawrence J.L."/>
            <person name="Hendrix R.W."/>
            <person name="Hatfull G.F."/>
        </authorList>
    </citation>
    <scope>NUCLEOTIDE SEQUENCE [LARGE SCALE GENOMIC DNA]</scope>
</reference>
<dbReference type="KEGG" id="vg:22111019"/>
<dbReference type="Proteomes" id="UP000001547">
    <property type="component" value="Segment"/>
</dbReference>
<evidence type="ECO:0000313" key="1">
    <source>
        <dbReference type="EMBL" id="ADB93769.1"/>
    </source>
</evidence>
<evidence type="ECO:0000313" key="2">
    <source>
        <dbReference type="Proteomes" id="UP000001547"/>
    </source>
</evidence>
<accession>D3JZD8</accession>
<organism evidence="1 2">
    <name type="scientific">Mycobacterium phage RedRock</name>
    <dbReference type="NCBI Taxonomy" id="711470"/>
    <lineage>
        <taxon>Viruses</taxon>
        <taxon>Duplodnaviria</taxon>
        <taxon>Heunggongvirae</taxon>
        <taxon>Uroviricota</taxon>
        <taxon>Caudoviricetes</taxon>
        <taxon>Fromanvirus</taxon>
        <taxon>Fromanvirus redrock</taxon>
    </lineage>
</organism>
<keyword evidence="2" id="KW-1185">Reference proteome</keyword>